<evidence type="ECO:0000256" key="3">
    <source>
        <dbReference type="ARBA" id="ARBA00022438"/>
    </source>
</evidence>
<keyword evidence="5" id="KW-0479">Metal-binding</keyword>
<dbReference type="Pfam" id="PF17900">
    <property type="entry name" value="Peptidase_M1_N"/>
    <property type="match status" value="1"/>
</dbReference>
<feature type="domain" description="Aminopeptidase N-like N-terminal" evidence="11">
    <location>
        <begin position="104"/>
        <end position="190"/>
    </location>
</feature>
<dbReference type="CDD" id="cd09602">
    <property type="entry name" value="M1_APN"/>
    <property type="match status" value="1"/>
</dbReference>
<feature type="domain" description="ERAP1-like C-terminal" evidence="10">
    <location>
        <begin position="529"/>
        <end position="839"/>
    </location>
</feature>
<dbReference type="PRINTS" id="PR00756">
    <property type="entry name" value="ALADIPTASE"/>
</dbReference>
<reference evidence="12" key="1">
    <citation type="submission" date="2020-05" db="EMBL/GenBank/DDBJ databases">
        <authorList>
            <person name="Chiriac C."/>
            <person name="Salcher M."/>
            <person name="Ghai R."/>
            <person name="Kavagutti S V."/>
        </authorList>
    </citation>
    <scope>NUCLEOTIDE SEQUENCE</scope>
</reference>
<dbReference type="PANTHER" id="PTHR11533:SF174">
    <property type="entry name" value="PUROMYCIN-SENSITIVE AMINOPEPTIDASE-RELATED"/>
    <property type="match status" value="1"/>
</dbReference>
<dbReference type="InterPro" id="IPR014782">
    <property type="entry name" value="Peptidase_M1_dom"/>
</dbReference>
<dbReference type="InterPro" id="IPR042097">
    <property type="entry name" value="Aminopeptidase_N-like_N_sf"/>
</dbReference>
<dbReference type="InterPro" id="IPR024571">
    <property type="entry name" value="ERAP1-like_C_dom"/>
</dbReference>
<dbReference type="AlphaFoldDB" id="A0A6J6EJY2"/>
<evidence type="ECO:0000256" key="5">
    <source>
        <dbReference type="ARBA" id="ARBA00022723"/>
    </source>
</evidence>
<evidence type="ECO:0000313" key="12">
    <source>
        <dbReference type="EMBL" id="CAB4573248.1"/>
    </source>
</evidence>
<name>A0A6J6EJY2_9ZZZZ</name>
<dbReference type="FunFam" id="1.10.390.10:FF:000004">
    <property type="entry name" value="Aminopeptidase N"/>
    <property type="match status" value="1"/>
</dbReference>
<proteinExistence type="inferred from homology"/>
<dbReference type="Pfam" id="PF11838">
    <property type="entry name" value="ERAP1_C"/>
    <property type="match status" value="1"/>
</dbReference>
<evidence type="ECO:0000259" key="9">
    <source>
        <dbReference type="Pfam" id="PF01433"/>
    </source>
</evidence>
<evidence type="ECO:0000256" key="6">
    <source>
        <dbReference type="ARBA" id="ARBA00022801"/>
    </source>
</evidence>
<accession>A0A6J6EJY2</accession>
<dbReference type="InterPro" id="IPR027268">
    <property type="entry name" value="Peptidase_M4/M1_CTD_sf"/>
</dbReference>
<gene>
    <name evidence="12" type="ORF">UFOPK1684_00877</name>
</gene>
<keyword evidence="6" id="KW-0378">Hydrolase</keyword>
<dbReference type="Gene3D" id="1.10.390.10">
    <property type="entry name" value="Neutral Protease Domain 2"/>
    <property type="match status" value="1"/>
</dbReference>
<dbReference type="FunFam" id="2.60.40.1730:FF:000010">
    <property type="entry name" value="Putative aminopeptidase N"/>
    <property type="match status" value="1"/>
</dbReference>
<dbReference type="Gene3D" id="2.60.40.1730">
    <property type="entry name" value="tricorn interacting facor f3 domain"/>
    <property type="match status" value="1"/>
</dbReference>
<dbReference type="Pfam" id="PF01433">
    <property type="entry name" value="Peptidase_M1"/>
    <property type="match status" value="1"/>
</dbReference>
<evidence type="ECO:0000256" key="2">
    <source>
        <dbReference type="ARBA" id="ARBA00010136"/>
    </source>
</evidence>
<keyword evidence="3" id="KW-0031">Aminopeptidase</keyword>
<comment type="similarity">
    <text evidence="2">Belongs to the peptidase M1 family.</text>
</comment>
<organism evidence="12">
    <name type="scientific">freshwater metagenome</name>
    <dbReference type="NCBI Taxonomy" id="449393"/>
    <lineage>
        <taxon>unclassified sequences</taxon>
        <taxon>metagenomes</taxon>
        <taxon>ecological metagenomes</taxon>
    </lineage>
</organism>
<feature type="domain" description="Peptidase M1 membrane alanine aminopeptidase" evidence="9">
    <location>
        <begin position="231"/>
        <end position="439"/>
    </location>
</feature>
<evidence type="ECO:0000259" key="11">
    <source>
        <dbReference type="Pfam" id="PF17900"/>
    </source>
</evidence>
<dbReference type="InterPro" id="IPR012778">
    <property type="entry name" value="Pept_M1_aminopeptidase"/>
</dbReference>
<dbReference type="GO" id="GO:0070006">
    <property type="term" value="F:metalloaminopeptidase activity"/>
    <property type="evidence" value="ECO:0007669"/>
    <property type="project" value="TreeGrafter"/>
</dbReference>
<dbReference type="GO" id="GO:0043171">
    <property type="term" value="P:peptide catabolic process"/>
    <property type="evidence" value="ECO:0007669"/>
    <property type="project" value="TreeGrafter"/>
</dbReference>
<dbReference type="GO" id="GO:0042277">
    <property type="term" value="F:peptide binding"/>
    <property type="evidence" value="ECO:0007669"/>
    <property type="project" value="TreeGrafter"/>
</dbReference>
<dbReference type="GO" id="GO:0005737">
    <property type="term" value="C:cytoplasm"/>
    <property type="evidence" value="ECO:0007669"/>
    <property type="project" value="TreeGrafter"/>
</dbReference>
<dbReference type="PANTHER" id="PTHR11533">
    <property type="entry name" value="PROTEASE M1 ZINC METALLOPROTEASE"/>
    <property type="match status" value="1"/>
</dbReference>
<dbReference type="InterPro" id="IPR001930">
    <property type="entry name" value="Peptidase_M1"/>
</dbReference>
<keyword evidence="4" id="KW-0645">Protease</keyword>
<dbReference type="InterPro" id="IPR045357">
    <property type="entry name" value="Aminopeptidase_N-like_N"/>
</dbReference>
<evidence type="ECO:0000259" key="10">
    <source>
        <dbReference type="Pfam" id="PF11838"/>
    </source>
</evidence>
<evidence type="ECO:0000256" key="7">
    <source>
        <dbReference type="ARBA" id="ARBA00022833"/>
    </source>
</evidence>
<dbReference type="EMBL" id="CAEZTM010000036">
    <property type="protein sequence ID" value="CAB4573248.1"/>
    <property type="molecule type" value="Genomic_DNA"/>
</dbReference>
<dbReference type="GO" id="GO:0016020">
    <property type="term" value="C:membrane"/>
    <property type="evidence" value="ECO:0007669"/>
    <property type="project" value="TreeGrafter"/>
</dbReference>
<dbReference type="GO" id="GO:0006508">
    <property type="term" value="P:proteolysis"/>
    <property type="evidence" value="ECO:0007669"/>
    <property type="project" value="UniProtKB-KW"/>
</dbReference>
<protein>
    <submittedName>
        <fullName evidence="12">Unannotated protein</fullName>
    </submittedName>
</protein>
<evidence type="ECO:0000256" key="8">
    <source>
        <dbReference type="ARBA" id="ARBA00023049"/>
    </source>
</evidence>
<evidence type="ECO:0000256" key="4">
    <source>
        <dbReference type="ARBA" id="ARBA00022670"/>
    </source>
</evidence>
<dbReference type="SUPFAM" id="SSF63737">
    <property type="entry name" value="Leukotriene A4 hydrolase N-terminal domain"/>
    <property type="match status" value="1"/>
</dbReference>
<keyword evidence="8" id="KW-0482">Metalloprotease</keyword>
<keyword evidence="7" id="KW-0862">Zinc</keyword>
<dbReference type="SUPFAM" id="SSF55486">
    <property type="entry name" value="Metalloproteases ('zincins'), catalytic domain"/>
    <property type="match status" value="1"/>
</dbReference>
<sequence>MPGENLTRDEATARSELIHVESYLIDIDLREVADSPTFTTTTEVTFQASPGASSFIDIIAERVRQVSLNGSSLDPGAVFSDSRIALVNLSDWNTLVVVSEHAYTNSGEGLHRFIDPVDGEVYLYTQFEVPDARRVFPVFEQPDLKASFQFTIQAPATWQIVSNQPSPSPEVEEASATWSFSPTPRISSYITALIAGPYTVVRDELTSSNGATIPLGVYARASLSEFLDADYIFDITKKGFAYFEERFGVPYPFEKYDQLFVPEFNAGAMENAGAVTFTETYVFRSQVSDAIRERRVVTILHELAHMWFGDLVTMRWWNDLWLNESFAEWASTLATAEATEWTHAWTTFHAMEKSWAYRQDQLPSTHPIVANIRDIEDVQVNFDGITYAKGGSVLKQLVAWVGEEAFFSGVHNYFVKHQWGNATLADLLTELEATSGRELGGWSSLWLETAGVNTMIPRVEVNDQGVVTAAELLQSAPMEWPTLRPHRLAVGLYNADKDGVTRRHQRIELDADGAETSITALVGLPRPDLILINDDDLAYTKIRLDPQSQAFAIKNLSAIDDPLARALVWGSTWDATRDAEIPPQNFIDLVLQHIGAETESTTVRTALGQLALVVRNYVTPSRRATALAQAGSAIWSLAQSAVAGSDIQFQLVKAFCGLASTPEHLELLRALRAGKTTLPGLAIDTDLEWELLAGLALCGGATPSDIAEALSTDNTSNGQQAAARAESLLPGAASKRAIFDRLTGDATIPNAIVRSLTLGYDLVNDQRDLEGLVEPYFARLEKIWEERTYKIAEYIVEGLYPSSLVGESLVAASEQWLATHPSIPALRRIVEENLAGVKRALRVQARDSAATPA</sequence>
<dbReference type="GO" id="GO:0008270">
    <property type="term" value="F:zinc ion binding"/>
    <property type="evidence" value="ECO:0007669"/>
    <property type="project" value="InterPro"/>
</dbReference>
<dbReference type="InterPro" id="IPR050344">
    <property type="entry name" value="Peptidase_M1_aminopeptidases"/>
</dbReference>
<evidence type="ECO:0000256" key="1">
    <source>
        <dbReference type="ARBA" id="ARBA00001947"/>
    </source>
</evidence>
<dbReference type="NCBIfam" id="TIGR02412">
    <property type="entry name" value="pepN_strep_liv"/>
    <property type="match status" value="1"/>
</dbReference>
<dbReference type="GO" id="GO:0005615">
    <property type="term" value="C:extracellular space"/>
    <property type="evidence" value="ECO:0007669"/>
    <property type="project" value="TreeGrafter"/>
</dbReference>
<comment type="cofactor">
    <cofactor evidence="1">
        <name>Zn(2+)</name>
        <dbReference type="ChEBI" id="CHEBI:29105"/>
    </cofactor>
</comment>